<organism evidence="2 3">
    <name type="scientific">Agrilactobacillus composti DSM 18527 = JCM 14202</name>
    <dbReference type="NCBI Taxonomy" id="1423734"/>
    <lineage>
        <taxon>Bacteria</taxon>
        <taxon>Bacillati</taxon>
        <taxon>Bacillota</taxon>
        <taxon>Bacilli</taxon>
        <taxon>Lactobacillales</taxon>
        <taxon>Lactobacillaceae</taxon>
        <taxon>Agrilactobacillus</taxon>
    </lineage>
</organism>
<dbReference type="EMBL" id="AZGA01000070">
    <property type="protein sequence ID" value="KRM32516.1"/>
    <property type="molecule type" value="Genomic_DNA"/>
</dbReference>
<evidence type="ECO:0000256" key="1">
    <source>
        <dbReference type="SAM" id="SignalP"/>
    </source>
</evidence>
<dbReference type="PATRIC" id="fig|1423734.3.peg.382"/>
<dbReference type="RefSeq" id="WP_035452808.1">
    <property type="nucleotide sequence ID" value="NZ_AZGA01000070.1"/>
</dbReference>
<name>X0QMY7_9LACO</name>
<gene>
    <name evidence="2" type="ORF">FC83_GL000382</name>
</gene>
<comment type="caution">
    <text evidence="2">The sequence shown here is derived from an EMBL/GenBank/DDBJ whole genome shotgun (WGS) entry which is preliminary data.</text>
</comment>
<protein>
    <submittedName>
        <fullName evidence="2">Uncharacterized protein</fullName>
    </submittedName>
</protein>
<proteinExistence type="predicted"/>
<evidence type="ECO:0000313" key="2">
    <source>
        <dbReference type="EMBL" id="KRM32516.1"/>
    </source>
</evidence>
<keyword evidence="1" id="KW-0732">Signal</keyword>
<dbReference type="Proteomes" id="UP000051236">
    <property type="component" value="Unassembled WGS sequence"/>
</dbReference>
<evidence type="ECO:0000313" key="3">
    <source>
        <dbReference type="Proteomes" id="UP000051236"/>
    </source>
</evidence>
<reference evidence="2 3" key="1">
    <citation type="journal article" date="2015" name="Genome Announc.">
        <title>Expanding the biotechnology potential of lactobacilli through comparative genomics of 213 strains and associated genera.</title>
        <authorList>
            <person name="Sun Z."/>
            <person name="Harris H.M."/>
            <person name="McCann A."/>
            <person name="Guo C."/>
            <person name="Argimon S."/>
            <person name="Zhang W."/>
            <person name="Yang X."/>
            <person name="Jeffery I.B."/>
            <person name="Cooney J.C."/>
            <person name="Kagawa T.F."/>
            <person name="Liu W."/>
            <person name="Song Y."/>
            <person name="Salvetti E."/>
            <person name="Wrobel A."/>
            <person name="Rasinkangas P."/>
            <person name="Parkhill J."/>
            <person name="Rea M.C."/>
            <person name="O'Sullivan O."/>
            <person name="Ritari J."/>
            <person name="Douillard F.P."/>
            <person name="Paul Ross R."/>
            <person name="Yang R."/>
            <person name="Briner A.E."/>
            <person name="Felis G.E."/>
            <person name="de Vos W.M."/>
            <person name="Barrangou R."/>
            <person name="Klaenhammer T.R."/>
            <person name="Caufield P.W."/>
            <person name="Cui Y."/>
            <person name="Zhang H."/>
            <person name="O'Toole P.W."/>
        </authorList>
    </citation>
    <scope>NUCLEOTIDE SEQUENCE [LARGE SCALE GENOMIC DNA]</scope>
    <source>
        <strain evidence="2 3">DSM 18527</strain>
    </source>
</reference>
<sequence>MKRSKGFFLRAVAALAVSSSVAFLSSKQFLQQIENTHDKLKVKQFIRVNLTDSQRFLNIVEQLSTEDIHKLAAILTKMADLKGGKNLINTAHISEFQAAIQAK</sequence>
<dbReference type="AlphaFoldDB" id="X0QMY7"/>
<dbReference type="STRING" id="1423734.FC83_GL000382"/>
<keyword evidence="3" id="KW-1185">Reference proteome</keyword>
<feature type="chain" id="PRO_5009981049" evidence="1">
    <location>
        <begin position="25"/>
        <end position="103"/>
    </location>
</feature>
<accession>X0QMY7</accession>
<feature type="signal peptide" evidence="1">
    <location>
        <begin position="1"/>
        <end position="24"/>
    </location>
</feature>